<evidence type="ECO:0000313" key="2">
    <source>
        <dbReference type="EMBL" id="TDO40410.1"/>
    </source>
</evidence>
<sequence length="82" mass="8479">MTFVLVGAVTTKIAGSAHVHCFAMVLRMSDNSVDPSGNTEAFRAFTQNAPQEPAAAANKTPLIVGGVTVAVVLIALIVWLVA</sequence>
<gene>
    <name evidence="2" type="ORF">C8E87_4124</name>
</gene>
<keyword evidence="1" id="KW-0472">Membrane</keyword>
<keyword evidence="1" id="KW-0812">Transmembrane</keyword>
<name>A0A4R6JUK6_9ACTN</name>
<proteinExistence type="predicted"/>
<accession>A0A4R6JUK6</accession>
<keyword evidence="3" id="KW-1185">Reference proteome</keyword>
<keyword evidence="1" id="KW-1133">Transmembrane helix</keyword>
<protein>
    <submittedName>
        <fullName evidence="2">Uncharacterized protein</fullName>
    </submittedName>
</protein>
<dbReference type="EMBL" id="SNWR01000001">
    <property type="protein sequence ID" value="TDO40410.1"/>
    <property type="molecule type" value="Genomic_DNA"/>
</dbReference>
<organism evidence="2 3">
    <name type="scientific">Paractinoplanes brasiliensis</name>
    <dbReference type="NCBI Taxonomy" id="52695"/>
    <lineage>
        <taxon>Bacteria</taxon>
        <taxon>Bacillati</taxon>
        <taxon>Actinomycetota</taxon>
        <taxon>Actinomycetes</taxon>
        <taxon>Micromonosporales</taxon>
        <taxon>Micromonosporaceae</taxon>
        <taxon>Paractinoplanes</taxon>
    </lineage>
</organism>
<dbReference type="AlphaFoldDB" id="A0A4R6JUK6"/>
<feature type="transmembrane region" description="Helical" evidence="1">
    <location>
        <begin position="62"/>
        <end position="81"/>
    </location>
</feature>
<evidence type="ECO:0000313" key="3">
    <source>
        <dbReference type="Proteomes" id="UP000294901"/>
    </source>
</evidence>
<comment type="caution">
    <text evidence="2">The sequence shown here is derived from an EMBL/GenBank/DDBJ whole genome shotgun (WGS) entry which is preliminary data.</text>
</comment>
<dbReference type="Proteomes" id="UP000294901">
    <property type="component" value="Unassembled WGS sequence"/>
</dbReference>
<reference evidence="2 3" key="1">
    <citation type="submission" date="2019-03" db="EMBL/GenBank/DDBJ databases">
        <title>Sequencing the genomes of 1000 actinobacteria strains.</title>
        <authorList>
            <person name="Klenk H.-P."/>
        </authorList>
    </citation>
    <scope>NUCLEOTIDE SEQUENCE [LARGE SCALE GENOMIC DNA]</scope>
    <source>
        <strain evidence="2 3">DSM 43805</strain>
    </source>
</reference>
<evidence type="ECO:0000256" key="1">
    <source>
        <dbReference type="SAM" id="Phobius"/>
    </source>
</evidence>